<feature type="compositionally biased region" description="Basic and acidic residues" evidence="1">
    <location>
        <begin position="1"/>
        <end position="10"/>
    </location>
</feature>
<feature type="non-terminal residue" evidence="2">
    <location>
        <position position="160"/>
    </location>
</feature>
<dbReference type="OrthoDB" id="7491063at2759"/>
<feature type="compositionally biased region" description="Basic and acidic residues" evidence="1">
    <location>
        <begin position="46"/>
        <end position="55"/>
    </location>
</feature>
<name>A0A8S3Y0N5_PARAO</name>
<sequence>CEGGSKEDWNTKLPQYNKEAEDELPIPGPSREGQESSEETIITPKDPWDRIVEKEAEQDDGNDSYSIDQVTVDSEGFEDEEESEYYTIVEGEVARDMETGQLKKSVKQMLAKAEKGPDLTLLGDQKIQVNLSYLGTHKTIARTRDLIENIIQHYTSVPGQ</sequence>
<dbReference type="AlphaFoldDB" id="A0A8S3Y0N5"/>
<proteinExistence type="predicted"/>
<evidence type="ECO:0000313" key="3">
    <source>
        <dbReference type="Proteomes" id="UP000691718"/>
    </source>
</evidence>
<protein>
    <submittedName>
        <fullName evidence="2">(apollo) hypothetical protein</fullName>
    </submittedName>
</protein>
<dbReference type="Proteomes" id="UP000691718">
    <property type="component" value="Unassembled WGS sequence"/>
</dbReference>
<dbReference type="EMBL" id="CAJQZP010001413">
    <property type="protein sequence ID" value="CAG5044627.1"/>
    <property type="molecule type" value="Genomic_DNA"/>
</dbReference>
<accession>A0A8S3Y0N5</accession>
<gene>
    <name evidence="2" type="ORF">PAPOLLO_LOCUS23071</name>
</gene>
<comment type="caution">
    <text evidence="2">The sequence shown here is derived from an EMBL/GenBank/DDBJ whole genome shotgun (WGS) entry which is preliminary data.</text>
</comment>
<organism evidence="2 3">
    <name type="scientific">Parnassius apollo</name>
    <name type="common">Apollo butterfly</name>
    <name type="synonym">Papilio apollo</name>
    <dbReference type="NCBI Taxonomy" id="110799"/>
    <lineage>
        <taxon>Eukaryota</taxon>
        <taxon>Metazoa</taxon>
        <taxon>Ecdysozoa</taxon>
        <taxon>Arthropoda</taxon>
        <taxon>Hexapoda</taxon>
        <taxon>Insecta</taxon>
        <taxon>Pterygota</taxon>
        <taxon>Neoptera</taxon>
        <taxon>Endopterygota</taxon>
        <taxon>Lepidoptera</taxon>
        <taxon>Glossata</taxon>
        <taxon>Ditrysia</taxon>
        <taxon>Papilionoidea</taxon>
        <taxon>Papilionidae</taxon>
        <taxon>Parnassiinae</taxon>
        <taxon>Parnassini</taxon>
        <taxon>Parnassius</taxon>
        <taxon>Parnassius</taxon>
    </lineage>
</organism>
<evidence type="ECO:0000313" key="2">
    <source>
        <dbReference type="EMBL" id="CAG5044627.1"/>
    </source>
</evidence>
<evidence type="ECO:0000256" key="1">
    <source>
        <dbReference type="SAM" id="MobiDB-lite"/>
    </source>
</evidence>
<feature type="non-terminal residue" evidence="2">
    <location>
        <position position="1"/>
    </location>
</feature>
<keyword evidence="3" id="KW-1185">Reference proteome</keyword>
<reference evidence="2" key="1">
    <citation type="submission" date="2021-04" db="EMBL/GenBank/DDBJ databases">
        <authorList>
            <person name="Tunstrom K."/>
        </authorList>
    </citation>
    <scope>NUCLEOTIDE SEQUENCE</scope>
</reference>
<feature type="region of interest" description="Disordered" evidence="1">
    <location>
        <begin position="1"/>
        <end position="83"/>
    </location>
</feature>